<feature type="transmembrane region" description="Helical" evidence="1">
    <location>
        <begin position="6"/>
        <end position="23"/>
    </location>
</feature>
<feature type="domain" description="Signal transduction histidine kinase internal region" evidence="3">
    <location>
        <begin position="158"/>
        <end position="232"/>
    </location>
</feature>
<feature type="transmembrane region" description="Helical" evidence="1">
    <location>
        <begin position="114"/>
        <end position="135"/>
    </location>
</feature>
<keyword evidence="1" id="KW-0472">Membrane</keyword>
<evidence type="ECO:0000313" key="5">
    <source>
        <dbReference type="Proteomes" id="UP000190852"/>
    </source>
</evidence>
<dbReference type="GO" id="GO:0016020">
    <property type="term" value="C:membrane"/>
    <property type="evidence" value="ECO:0007669"/>
    <property type="project" value="InterPro"/>
</dbReference>
<dbReference type="AlphaFoldDB" id="A0A1T5AQQ0"/>
<gene>
    <name evidence="4" type="ORF">SAMN05660349_00813</name>
</gene>
<keyword evidence="1" id="KW-1133">Transmembrane helix</keyword>
<feature type="transmembrane region" description="Helical" evidence="1">
    <location>
        <begin position="30"/>
        <end position="52"/>
    </location>
</feature>
<dbReference type="PANTHER" id="PTHR34220:SF7">
    <property type="entry name" value="SENSOR HISTIDINE KINASE YPDA"/>
    <property type="match status" value="1"/>
</dbReference>
<dbReference type="EMBL" id="FUYQ01000004">
    <property type="protein sequence ID" value="SKB37205.1"/>
    <property type="molecule type" value="Genomic_DNA"/>
</dbReference>
<name>A0A1T5AQQ0_9BACT</name>
<dbReference type="Gene3D" id="3.30.565.10">
    <property type="entry name" value="Histidine kinase-like ATPase, C-terminal domain"/>
    <property type="match status" value="1"/>
</dbReference>
<accession>A0A1T5AQQ0</accession>
<dbReference type="SUPFAM" id="SSF55874">
    <property type="entry name" value="ATPase domain of HSP90 chaperone/DNA topoisomerase II/histidine kinase"/>
    <property type="match status" value="1"/>
</dbReference>
<organism evidence="4 5">
    <name type="scientific">Parabacteroides chartae</name>
    <dbReference type="NCBI Taxonomy" id="1037355"/>
    <lineage>
        <taxon>Bacteria</taxon>
        <taxon>Pseudomonadati</taxon>
        <taxon>Bacteroidota</taxon>
        <taxon>Bacteroidia</taxon>
        <taxon>Bacteroidales</taxon>
        <taxon>Tannerellaceae</taxon>
        <taxon>Parabacteroides</taxon>
    </lineage>
</organism>
<proteinExistence type="predicted"/>
<evidence type="ECO:0000313" key="4">
    <source>
        <dbReference type="EMBL" id="SKB37205.1"/>
    </source>
</evidence>
<keyword evidence="1" id="KW-0812">Transmembrane</keyword>
<keyword evidence="4" id="KW-0418">Kinase</keyword>
<dbReference type="Pfam" id="PF06580">
    <property type="entry name" value="His_kinase"/>
    <property type="match status" value="1"/>
</dbReference>
<evidence type="ECO:0000259" key="2">
    <source>
        <dbReference type="Pfam" id="PF02518"/>
    </source>
</evidence>
<dbReference type="InterPro" id="IPR036890">
    <property type="entry name" value="HATPase_C_sf"/>
</dbReference>
<dbReference type="Pfam" id="PF02518">
    <property type="entry name" value="HATPase_c"/>
    <property type="match status" value="1"/>
</dbReference>
<dbReference type="GO" id="GO:0000155">
    <property type="term" value="F:phosphorelay sensor kinase activity"/>
    <property type="evidence" value="ECO:0007669"/>
    <property type="project" value="InterPro"/>
</dbReference>
<reference evidence="5" key="1">
    <citation type="submission" date="2017-02" db="EMBL/GenBank/DDBJ databases">
        <authorList>
            <person name="Varghese N."/>
            <person name="Submissions S."/>
        </authorList>
    </citation>
    <scope>NUCLEOTIDE SEQUENCE [LARGE SCALE GENOMIC DNA]</scope>
    <source>
        <strain evidence="5">DSM 24967</strain>
    </source>
</reference>
<protein>
    <submittedName>
        <fullName evidence="4">Histidine kinase</fullName>
    </submittedName>
</protein>
<sequence>MQLIGVEVVLFIFAVNLTFIILTEMKIVNYLIGILFVLFIAYLISLGCSFDAKDEMKDAEASLKELSEAAAMMTDPDLPLGEQIQNRKLMLVFNKLAEVNIEQARHNARDARRYQLTVISLCIASLLIFITLVVFGKIRNRQHAIVQEEQQLRISVLRLQNIRNRITPHFIFNELNRAISHANDAEQYRELQELVKLLRFSLQLNEKLGVTLKEELDFVRYYLDVERKRLGPDFEVEWMLDESVDPEKVLLPAMFIQILVENAIKHGLSLKEGEKRLRICVSRQTGGTRVCVSDNGLGYYPAHGQNLYNTGTGLKMLYQTADVLNGMNKEKLTVTVDNRKEDCGTEVCIFIPANYKIE</sequence>
<dbReference type="Proteomes" id="UP000190852">
    <property type="component" value="Unassembled WGS sequence"/>
</dbReference>
<evidence type="ECO:0000259" key="3">
    <source>
        <dbReference type="Pfam" id="PF06580"/>
    </source>
</evidence>
<dbReference type="InterPro" id="IPR010559">
    <property type="entry name" value="Sig_transdc_His_kin_internal"/>
</dbReference>
<feature type="domain" description="Histidine kinase/HSP90-like ATPase" evidence="2">
    <location>
        <begin position="256"/>
        <end position="353"/>
    </location>
</feature>
<evidence type="ECO:0000256" key="1">
    <source>
        <dbReference type="SAM" id="Phobius"/>
    </source>
</evidence>
<dbReference type="InterPro" id="IPR003594">
    <property type="entry name" value="HATPase_dom"/>
</dbReference>
<keyword evidence="5" id="KW-1185">Reference proteome</keyword>
<dbReference type="PANTHER" id="PTHR34220">
    <property type="entry name" value="SENSOR HISTIDINE KINASE YPDA"/>
    <property type="match status" value="1"/>
</dbReference>
<keyword evidence="4" id="KW-0808">Transferase</keyword>
<dbReference type="InterPro" id="IPR050640">
    <property type="entry name" value="Bact_2-comp_sensor_kinase"/>
</dbReference>